<comment type="caution">
    <text evidence="1">The sequence shown here is derived from an EMBL/GenBank/DDBJ whole genome shotgun (WGS) entry which is preliminary data.</text>
</comment>
<sequence length="378" mass="43725">MSILKIKRYLMHQNCNPLRERSLMLSFRMLSGCGVMLWKIKIRRSNVTEDLENFMEELQKVFEVMRIANSLLGVLLSPRAKVRKSKGIVFNWKQESMSVHEYRLNFTQLANYASLMVEDMRSRMSFFVSWFSRLSNKKGKASMFIGDVDIAMLMIYVQKVVKDKLNDRDEFRSNRDKTCNEFRQQKIVNVNRSSFQQRSTSPGPSSACAHAQKNITDFKIQNFQNSRARPTQCLKCGLKCHFMRESLKNRKGKVRATPRGATFGTCRGANRLYSITSSQEQENSPNVVTGMVKIFIFDVYESIDPGAILSFMTPYVDMRFDILPEQLIEPLNVSTPVGESIHVERVYRDCVIPFNHKDTMAGLVELEKMDFDVIQCMD</sequence>
<dbReference type="Proteomes" id="UP000824120">
    <property type="component" value="Chromosome 6"/>
</dbReference>
<accession>A0A9J5YIP1</accession>
<evidence type="ECO:0008006" key="3">
    <source>
        <dbReference type="Google" id="ProtNLM"/>
    </source>
</evidence>
<protein>
    <recommendedName>
        <fullName evidence="3">Gag-pol polyprotein</fullName>
    </recommendedName>
</protein>
<keyword evidence="2" id="KW-1185">Reference proteome</keyword>
<organism evidence="1 2">
    <name type="scientific">Solanum commersonii</name>
    <name type="common">Commerson's wild potato</name>
    <name type="synonym">Commerson's nightshade</name>
    <dbReference type="NCBI Taxonomy" id="4109"/>
    <lineage>
        <taxon>Eukaryota</taxon>
        <taxon>Viridiplantae</taxon>
        <taxon>Streptophyta</taxon>
        <taxon>Embryophyta</taxon>
        <taxon>Tracheophyta</taxon>
        <taxon>Spermatophyta</taxon>
        <taxon>Magnoliopsida</taxon>
        <taxon>eudicotyledons</taxon>
        <taxon>Gunneridae</taxon>
        <taxon>Pentapetalae</taxon>
        <taxon>asterids</taxon>
        <taxon>lamiids</taxon>
        <taxon>Solanales</taxon>
        <taxon>Solanaceae</taxon>
        <taxon>Solanoideae</taxon>
        <taxon>Solaneae</taxon>
        <taxon>Solanum</taxon>
    </lineage>
</organism>
<dbReference type="Pfam" id="PF08284">
    <property type="entry name" value="RVP_2"/>
    <property type="match status" value="1"/>
</dbReference>
<evidence type="ECO:0000313" key="1">
    <source>
        <dbReference type="EMBL" id="KAG5600611.1"/>
    </source>
</evidence>
<dbReference type="EMBL" id="JACXVP010000006">
    <property type="protein sequence ID" value="KAG5600611.1"/>
    <property type="molecule type" value="Genomic_DNA"/>
</dbReference>
<evidence type="ECO:0000313" key="2">
    <source>
        <dbReference type="Proteomes" id="UP000824120"/>
    </source>
</evidence>
<gene>
    <name evidence="1" type="ORF">H5410_031981</name>
</gene>
<dbReference type="AlphaFoldDB" id="A0A9J5YIP1"/>
<proteinExistence type="predicted"/>
<dbReference type="OrthoDB" id="437338at2759"/>
<name>A0A9J5YIP1_SOLCO</name>
<reference evidence="1 2" key="1">
    <citation type="submission" date="2020-09" db="EMBL/GenBank/DDBJ databases">
        <title>De no assembly of potato wild relative species, Solanum commersonii.</title>
        <authorList>
            <person name="Cho K."/>
        </authorList>
    </citation>
    <scope>NUCLEOTIDE SEQUENCE [LARGE SCALE GENOMIC DNA]</scope>
    <source>
        <strain evidence="1">LZ3.2</strain>
        <tissue evidence="1">Leaf</tissue>
    </source>
</reference>